<accession>A0A2M6WSA0</accession>
<dbReference type="PRINTS" id="PR01806">
    <property type="entry name" value="VIRFACTRMVIN"/>
</dbReference>
<feature type="transmembrane region" description="Helical" evidence="8">
    <location>
        <begin position="448"/>
        <end position="469"/>
    </location>
</feature>
<evidence type="ECO:0000313" key="11">
    <source>
        <dbReference type="Proteomes" id="UP000228533"/>
    </source>
</evidence>
<keyword evidence="4 8" id="KW-0133">Cell shape</keyword>
<dbReference type="Pfam" id="PF03023">
    <property type="entry name" value="MurJ"/>
    <property type="match status" value="1"/>
</dbReference>
<evidence type="ECO:0000256" key="1">
    <source>
        <dbReference type="ARBA" id="ARBA00004651"/>
    </source>
</evidence>
<feature type="transmembrane region" description="Helical" evidence="8">
    <location>
        <begin position="12"/>
        <end position="32"/>
    </location>
</feature>
<feature type="transmembrane region" description="Helical" evidence="8">
    <location>
        <begin position="317"/>
        <end position="340"/>
    </location>
</feature>
<dbReference type="PANTHER" id="PTHR47019">
    <property type="entry name" value="LIPID II FLIPPASE MURJ"/>
    <property type="match status" value="1"/>
</dbReference>
<evidence type="ECO:0000256" key="8">
    <source>
        <dbReference type="HAMAP-Rule" id="MF_02078"/>
    </source>
</evidence>
<evidence type="ECO:0000256" key="4">
    <source>
        <dbReference type="ARBA" id="ARBA00022960"/>
    </source>
</evidence>
<dbReference type="PIRSF" id="PIRSF002869">
    <property type="entry name" value="MviN"/>
    <property type="match status" value="1"/>
</dbReference>
<name>A0A2M6WSA0_9BACT</name>
<sequence length="540" mass="59438">MMGFLNKKIDNVTVAAFLVASFSLLSRILGVLRDRMLAGHFGVGDELDIYYAAFRIPDLLFNLLVLGALSAGFIPVFTGLIGMFNYDKMSKEANDLVSAIINWLSLVLIGLGFLGFIFAPWLLKIITPGFGPEKLAMTVQLTRVMFLSPILLGLSSVLGGVLQSYKKFFVYSLAPIFYNLGIIAAVIFAVPIYGVYALAWGVVIGAGLHLLVQVPAVWQLGWRWHWSLPWTDKNVLKIFKMTTARTLSLAINQINLIVTTSLASLLAVGSLTVFNLANNLQSFPIGIFGISFAIAVFPALSACAFNRQQLIERFSKTFRQIMFFMIPATGLFIALRSQIVRVALGSGQFNWEHTQLTMDAMALFAVSFFAQATIPLLVRVFYARHDSKTPFYVGLVSVVVNIAGAWWFGQSMGAIGLAAAFSVSSIVNFIMLWLVLRTELENLDEGRIIQSIFKFSVASAVALVFIQLVKVLVAEVVNMNSFLGVATQVVIATIVGTVVYLIITWLLRSEEFLEFKQSIVNRGLAKKFKGGEDQSEARGI</sequence>
<keyword evidence="6 8" id="KW-1133">Transmembrane helix</keyword>
<keyword evidence="3 8" id="KW-0812">Transmembrane</keyword>
<reference evidence="11" key="1">
    <citation type="submission" date="2017-09" db="EMBL/GenBank/DDBJ databases">
        <title>Depth-based differentiation of microbial function through sediment-hosted aquifers and enrichment of novel symbionts in the deep terrestrial subsurface.</title>
        <authorList>
            <person name="Probst A.J."/>
            <person name="Ladd B."/>
            <person name="Jarett J.K."/>
            <person name="Geller-Mcgrath D.E."/>
            <person name="Sieber C.M.K."/>
            <person name="Emerson J.B."/>
            <person name="Anantharaman K."/>
            <person name="Thomas B.C."/>
            <person name="Malmstrom R."/>
            <person name="Stieglmeier M."/>
            <person name="Klingl A."/>
            <person name="Woyke T."/>
            <person name="Ryan C.M."/>
            <person name="Banfield J.F."/>
        </authorList>
    </citation>
    <scope>NUCLEOTIDE SEQUENCE [LARGE SCALE GENOMIC DNA]</scope>
</reference>
<feature type="transmembrane region" description="Helical" evidence="8">
    <location>
        <begin position="254"/>
        <end position="277"/>
    </location>
</feature>
<dbReference type="GO" id="GO:0009252">
    <property type="term" value="P:peptidoglycan biosynthetic process"/>
    <property type="evidence" value="ECO:0007669"/>
    <property type="project" value="UniProtKB-UniRule"/>
</dbReference>
<dbReference type="InterPro" id="IPR051050">
    <property type="entry name" value="Lipid_II_flippase_MurJ/MviN"/>
</dbReference>
<evidence type="ECO:0000256" key="6">
    <source>
        <dbReference type="ARBA" id="ARBA00022989"/>
    </source>
</evidence>
<keyword evidence="2 8" id="KW-1003">Cell membrane</keyword>
<gene>
    <name evidence="10" type="primary">mviN</name>
    <name evidence="8" type="synonym">murJ</name>
    <name evidence="10" type="ORF">COT94_04530</name>
</gene>
<feature type="transmembrane region" description="Helical" evidence="8">
    <location>
        <begin position="389"/>
        <end position="408"/>
    </location>
</feature>
<feature type="transmembrane region" description="Helical" evidence="8">
    <location>
        <begin position="96"/>
        <end position="123"/>
    </location>
</feature>
<proteinExistence type="inferred from homology"/>
<protein>
    <recommendedName>
        <fullName evidence="8">Probable lipid II flippase MurJ</fullName>
    </recommendedName>
</protein>
<dbReference type="GO" id="GO:0071555">
    <property type="term" value="P:cell wall organization"/>
    <property type="evidence" value="ECO:0007669"/>
    <property type="project" value="UniProtKB-UniRule"/>
</dbReference>
<dbReference type="InterPro" id="IPR004268">
    <property type="entry name" value="MurJ"/>
</dbReference>
<comment type="pathway">
    <text evidence="8">Cell wall biogenesis; peptidoglycan biosynthesis.</text>
</comment>
<feature type="transmembrane region" description="Helical" evidence="8">
    <location>
        <begin position="169"/>
        <end position="192"/>
    </location>
</feature>
<keyword evidence="7 8" id="KW-0472">Membrane</keyword>
<feature type="transmembrane region" description="Helical" evidence="8">
    <location>
        <begin position="283"/>
        <end position="305"/>
    </location>
</feature>
<dbReference type="EMBL" id="PFAM01000026">
    <property type="protein sequence ID" value="PIT95651.1"/>
    <property type="molecule type" value="Genomic_DNA"/>
</dbReference>
<dbReference type="AlphaFoldDB" id="A0A2M6WSA0"/>
<dbReference type="Proteomes" id="UP000228533">
    <property type="component" value="Unassembled WGS sequence"/>
</dbReference>
<comment type="subcellular location">
    <subcellularLocation>
        <location evidence="1 8">Cell membrane</location>
        <topology evidence="1 8">Multi-pass membrane protein</topology>
    </subcellularLocation>
</comment>
<feature type="transmembrane region" description="Helical" evidence="8">
    <location>
        <begin position="198"/>
        <end position="218"/>
    </location>
</feature>
<dbReference type="UniPathway" id="UPA00219"/>
<comment type="caution">
    <text evidence="10">The sequence shown here is derived from an EMBL/GenBank/DDBJ whole genome shotgun (WGS) entry which is preliminary data.</text>
</comment>
<dbReference type="GO" id="GO:0008360">
    <property type="term" value="P:regulation of cell shape"/>
    <property type="evidence" value="ECO:0007669"/>
    <property type="project" value="UniProtKB-UniRule"/>
</dbReference>
<dbReference type="GO" id="GO:0005886">
    <property type="term" value="C:plasma membrane"/>
    <property type="evidence" value="ECO:0007669"/>
    <property type="project" value="UniProtKB-SubCell"/>
</dbReference>
<evidence type="ECO:0000256" key="9">
    <source>
        <dbReference type="PIRNR" id="PIRNR002869"/>
    </source>
</evidence>
<organism evidence="10 11">
    <name type="scientific">Candidatus Falkowbacteria bacterium CG10_big_fil_rev_8_21_14_0_10_37_14</name>
    <dbReference type="NCBI Taxonomy" id="1974561"/>
    <lineage>
        <taxon>Bacteria</taxon>
        <taxon>Candidatus Falkowiibacteriota</taxon>
    </lineage>
</organism>
<feature type="transmembrane region" description="Helical" evidence="8">
    <location>
        <begin position="360"/>
        <end position="382"/>
    </location>
</feature>
<dbReference type="HAMAP" id="MF_02078">
    <property type="entry name" value="MurJ_MviN"/>
    <property type="match status" value="1"/>
</dbReference>
<feature type="transmembrane region" description="Helical" evidence="8">
    <location>
        <begin position="143"/>
        <end position="162"/>
    </location>
</feature>
<dbReference type="NCBIfam" id="TIGR01695">
    <property type="entry name" value="murJ_mviN"/>
    <property type="match status" value="1"/>
</dbReference>
<evidence type="ECO:0000256" key="7">
    <source>
        <dbReference type="ARBA" id="ARBA00023136"/>
    </source>
</evidence>
<comment type="similarity">
    <text evidence="8 9">Belongs to the MurJ/MviN family.</text>
</comment>
<dbReference type="GO" id="GO:0034204">
    <property type="term" value="P:lipid translocation"/>
    <property type="evidence" value="ECO:0007669"/>
    <property type="project" value="TreeGrafter"/>
</dbReference>
<feature type="transmembrane region" description="Helical" evidence="8">
    <location>
        <begin position="59"/>
        <end position="84"/>
    </location>
</feature>
<keyword evidence="5 8" id="KW-0573">Peptidoglycan synthesis</keyword>
<dbReference type="CDD" id="cd13123">
    <property type="entry name" value="MATE_MurJ_like"/>
    <property type="match status" value="1"/>
</dbReference>
<keyword evidence="8 9" id="KW-0961">Cell wall biogenesis/degradation</keyword>
<evidence type="ECO:0000256" key="2">
    <source>
        <dbReference type="ARBA" id="ARBA00022475"/>
    </source>
</evidence>
<evidence type="ECO:0000256" key="3">
    <source>
        <dbReference type="ARBA" id="ARBA00022692"/>
    </source>
</evidence>
<evidence type="ECO:0000256" key="5">
    <source>
        <dbReference type="ARBA" id="ARBA00022984"/>
    </source>
</evidence>
<evidence type="ECO:0000313" key="10">
    <source>
        <dbReference type="EMBL" id="PIT95651.1"/>
    </source>
</evidence>
<feature type="transmembrane region" description="Helical" evidence="8">
    <location>
        <begin position="414"/>
        <end position="436"/>
    </location>
</feature>
<dbReference type="GO" id="GO:0015648">
    <property type="term" value="F:lipid-linked peptidoglycan transporter activity"/>
    <property type="evidence" value="ECO:0007669"/>
    <property type="project" value="UniProtKB-UniRule"/>
</dbReference>
<dbReference type="PANTHER" id="PTHR47019:SF1">
    <property type="entry name" value="LIPID II FLIPPASE MURJ"/>
    <property type="match status" value="1"/>
</dbReference>
<keyword evidence="8 9" id="KW-0813">Transport</keyword>
<feature type="transmembrane region" description="Helical" evidence="8">
    <location>
        <begin position="481"/>
        <end position="507"/>
    </location>
</feature>
<comment type="function">
    <text evidence="8 9">Involved in peptidoglycan biosynthesis. Transports lipid-linked peptidoglycan precursors from the inner to the outer leaflet of the cytoplasmic membrane.</text>
</comment>